<feature type="region of interest" description="Disordered" evidence="5">
    <location>
        <begin position="97"/>
        <end position="149"/>
    </location>
</feature>
<evidence type="ECO:0000256" key="3">
    <source>
        <dbReference type="ARBA" id="ARBA00022840"/>
    </source>
</evidence>
<dbReference type="Gene3D" id="1.10.1420.10">
    <property type="match status" value="3"/>
</dbReference>
<feature type="domain" description="DNA mismatch repair protein MutS core" evidence="6">
    <location>
        <begin position="389"/>
        <end position="834"/>
    </location>
</feature>
<evidence type="ECO:0000259" key="6">
    <source>
        <dbReference type="SMART" id="SM00533"/>
    </source>
</evidence>
<dbReference type="EMBL" id="BLLK01000047">
    <property type="protein sequence ID" value="GFH54741.1"/>
    <property type="molecule type" value="Genomic_DNA"/>
</dbReference>
<feature type="region of interest" description="Disordered" evidence="5">
    <location>
        <begin position="524"/>
        <end position="576"/>
    </location>
</feature>
<dbReference type="InterPro" id="IPR000432">
    <property type="entry name" value="DNA_mismatch_repair_MutS_C"/>
</dbReference>
<dbReference type="GO" id="GO:0140664">
    <property type="term" value="F:ATP-dependent DNA damage sensor activity"/>
    <property type="evidence" value="ECO:0007669"/>
    <property type="project" value="InterPro"/>
</dbReference>
<proteinExistence type="inferred from homology"/>
<feature type="region of interest" description="Disordered" evidence="5">
    <location>
        <begin position="233"/>
        <end position="252"/>
    </location>
</feature>
<keyword evidence="2" id="KW-0547">Nucleotide-binding</keyword>
<feature type="region of interest" description="Disordered" evidence="5">
    <location>
        <begin position="1193"/>
        <end position="1363"/>
    </location>
</feature>
<dbReference type="GO" id="GO:0005524">
    <property type="term" value="F:ATP binding"/>
    <property type="evidence" value="ECO:0007669"/>
    <property type="project" value="UniProtKB-KW"/>
</dbReference>
<dbReference type="SUPFAM" id="SSF48334">
    <property type="entry name" value="DNA repair protein MutS, domain III"/>
    <property type="match status" value="1"/>
</dbReference>
<dbReference type="SUPFAM" id="SSF52540">
    <property type="entry name" value="P-loop containing nucleoside triphosphate hydrolases"/>
    <property type="match status" value="1"/>
</dbReference>
<dbReference type="GO" id="GO:0006298">
    <property type="term" value="P:mismatch repair"/>
    <property type="evidence" value="ECO:0007669"/>
    <property type="project" value="InterPro"/>
</dbReference>
<evidence type="ECO:0000256" key="4">
    <source>
        <dbReference type="ARBA" id="ARBA00023125"/>
    </source>
</evidence>
<keyword evidence="4" id="KW-0238">DNA-binding</keyword>
<accession>A0AAD3D0X1</accession>
<feature type="compositionally biased region" description="Low complexity" evidence="5">
    <location>
        <begin position="556"/>
        <end position="565"/>
    </location>
</feature>
<name>A0AAD3D0X1_9STRA</name>
<evidence type="ECO:0000256" key="1">
    <source>
        <dbReference type="ARBA" id="ARBA00006271"/>
    </source>
</evidence>
<evidence type="ECO:0000256" key="2">
    <source>
        <dbReference type="ARBA" id="ARBA00022741"/>
    </source>
</evidence>
<feature type="region of interest" description="Disordered" evidence="5">
    <location>
        <begin position="1"/>
        <end position="83"/>
    </location>
</feature>
<dbReference type="Pfam" id="PF05192">
    <property type="entry name" value="MutS_III"/>
    <property type="match status" value="1"/>
</dbReference>
<dbReference type="SMART" id="SM00533">
    <property type="entry name" value="MUTSd"/>
    <property type="match status" value="1"/>
</dbReference>
<feature type="compositionally biased region" description="Polar residues" evidence="5">
    <location>
        <begin position="1228"/>
        <end position="1244"/>
    </location>
</feature>
<feature type="compositionally biased region" description="Basic and acidic residues" evidence="5">
    <location>
        <begin position="524"/>
        <end position="542"/>
    </location>
</feature>
<dbReference type="Gene3D" id="3.40.50.300">
    <property type="entry name" value="P-loop containing nucleotide triphosphate hydrolases"/>
    <property type="match status" value="1"/>
</dbReference>
<protein>
    <recommendedName>
        <fullName evidence="10">DNA mismatch repair protein</fullName>
    </recommendedName>
</protein>
<feature type="compositionally biased region" description="Polar residues" evidence="5">
    <location>
        <begin position="1252"/>
        <end position="1262"/>
    </location>
</feature>
<evidence type="ECO:0000313" key="8">
    <source>
        <dbReference type="EMBL" id="GFH54741.1"/>
    </source>
</evidence>
<feature type="compositionally biased region" description="Low complexity" evidence="5">
    <location>
        <begin position="1318"/>
        <end position="1363"/>
    </location>
</feature>
<dbReference type="InterPro" id="IPR007696">
    <property type="entry name" value="DNA_mismatch_repair_MutS_core"/>
</dbReference>
<comment type="similarity">
    <text evidence="1">Belongs to the DNA mismatch repair MutS family.</text>
</comment>
<keyword evidence="9" id="KW-1185">Reference proteome</keyword>
<feature type="compositionally biased region" description="Acidic residues" evidence="5">
    <location>
        <begin position="543"/>
        <end position="555"/>
    </location>
</feature>
<keyword evidence="3" id="KW-0067">ATP-binding</keyword>
<dbReference type="Proteomes" id="UP001054902">
    <property type="component" value="Unassembled WGS sequence"/>
</dbReference>
<feature type="compositionally biased region" description="Basic and acidic residues" evidence="5">
    <location>
        <begin position="1"/>
        <end position="21"/>
    </location>
</feature>
<dbReference type="GO" id="GO:0030983">
    <property type="term" value="F:mismatched DNA binding"/>
    <property type="evidence" value="ECO:0007669"/>
    <property type="project" value="InterPro"/>
</dbReference>
<evidence type="ECO:0000259" key="7">
    <source>
        <dbReference type="SMART" id="SM00534"/>
    </source>
</evidence>
<feature type="domain" description="DNA mismatch repair proteins mutS family" evidence="7">
    <location>
        <begin position="859"/>
        <end position="1048"/>
    </location>
</feature>
<evidence type="ECO:0008006" key="10">
    <source>
        <dbReference type="Google" id="ProtNLM"/>
    </source>
</evidence>
<dbReference type="SMART" id="SM00534">
    <property type="entry name" value="MUTSac"/>
    <property type="match status" value="1"/>
</dbReference>
<evidence type="ECO:0000256" key="5">
    <source>
        <dbReference type="SAM" id="MobiDB-lite"/>
    </source>
</evidence>
<dbReference type="PANTHER" id="PTHR11361">
    <property type="entry name" value="DNA MISMATCH REPAIR PROTEIN MUTS FAMILY MEMBER"/>
    <property type="match status" value="1"/>
</dbReference>
<sequence length="1363" mass="151372">MPRGSNKEKSGKMKSLAEKTSSRSTHGFALDSNDDDNKNSKSRSRSNSRKRKRNGKKNDKSTMEAENIQRTFRPEGRVSSDQRLQVIATPAYIRRNKIENEKSKGNQGCTDAEKSDSERVPKTPAANNPYLNTERRYVPPSSAKQAPSTLRKKYNGVHIITAVSENIAKETCLAAIDAGAPTSLQCHMTANGQTYSETIDFLQMIEPHEIILNEGRKNSILCQKILKVFGDKNHEEKEEEENDPTTPNTAATKKDLLGACDTKTVIKFVPRSYFDQHRGNELLDRIARKNTFDAPVLMSDYVFTSSSFAVLQYMQVCLGADYANNSLSVELNGNVDFRHRNNHGNLNNDEVAQGNKTTGGFKGSFNSRMHIDRNTITHLEILRNTKTGKLKHSLLGTIDCTKTSVGHRLLKMNLVAPPTRFQTINSRLDMVDIFLQDEQFFYEVLDQLKALPDLDKMLAPMILVPRKHANGRSGKGSGNYKQVTSKMASKGISALVCIKTALTNVADFARVLDIELKSLVKRDKREEKYESRQNRMKEKNSSDSDENSDSDESSDDSSTSEASSITDDEEEMVSADASTLNIGLGVGPETPLGKDNANSMSNYQLLEAILAIMRNPQLQEILDHVCDIFTESTTFTKNSHAMRHQECFALKPNTDGMMDVIRKAYLSNNEEMLALVEQYSEEFGFSATLKETSARGFYIAIQKASMTSTVLPPTFVQVASSGKFINCTTEELMSLSSRTHESVSRLLILTYERIQGVMDFARERYDALASLCDAVALLDMCHSFADLVASNSGSSWCRPVLNDCSTHEKLDQNNSIGSGCIAIRNGRYAIDVSSTGLTSSAMGARDEYIPNDSYASAFQNFTVITGINGSGKSTYLKQLAITVILAQCGCYVPAEEAFIPIRDRLCTRIGNTDDQEHNISTFMQEMKDTAYICRNATEKSLILIDELGRATSNEDGVAIAWAVAEFLLVKRSMSFFVTHYPQLCRLAEVYPNVQNQHLGAVADDSGEVRYLHKILPGSCKMSADYGVEMAASCGWQADVVEMAREYRKLVEKKLPEDMLCNRESGDSAHDIAEVRAKAENLLNDLAKHLVALKASEDRLSNEARRQYLQDLHNQYALQDDPNVTQMMKKLLLDDQESAVPCLPLEPDALACIVNSIENEETILEQPEDDESGNDQSDEMEIRQNQASVFLDSFTKDDPNHANGQLDSNEEEKTDTNINFSRSRMEFTTPASKSTMEQNRPVTRTNENDHNNEMTNIEPTPMSSDEIVHEVDYKEDAGISMNSEMTRELKTSEGSSKQESARISPHSFEIPNALQNKHSSIWTKSDSSTKSSCSSSDSSSTSSSSGSSLSSSESDDSSCSISVC</sequence>
<dbReference type="GO" id="GO:0032301">
    <property type="term" value="C:MutSalpha complex"/>
    <property type="evidence" value="ECO:0007669"/>
    <property type="project" value="TreeGrafter"/>
</dbReference>
<feature type="compositionally biased region" description="Basic and acidic residues" evidence="5">
    <location>
        <begin position="111"/>
        <end position="121"/>
    </location>
</feature>
<dbReference type="Pfam" id="PF00488">
    <property type="entry name" value="MutS_V"/>
    <property type="match status" value="1"/>
</dbReference>
<dbReference type="InterPro" id="IPR045076">
    <property type="entry name" value="MutS"/>
</dbReference>
<feature type="compositionally biased region" description="Basic residues" evidence="5">
    <location>
        <begin position="40"/>
        <end position="55"/>
    </location>
</feature>
<dbReference type="InterPro" id="IPR036187">
    <property type="entry name" value="DNA_mismatch_repair_MutS_sf"/>
</dbReference>
<gene>
    <name evidence="8" type="ORF">CTEN210_11217</name>
</gene>
<reference evidence="8 9" key="1">
    <citation type="journal article" date="2021" name="Sci. Rep.">
        <title>The genome of the diatom Chaetoceros tenuissimus carries an ancient integrated fragment of an extant virus.</title>
        <authorList>
            <person name="Hongo Y."/>
            <person name="Kimura K."/>
            <person name="Takaki Y."/>
            <person name="Yoshida Y."/>
            <person name="Baba S."/>
            <person name="Kobayashi G."/>
            <person name="Nagasaki K."/>
            <person name="Hano T."/>
            <person name="Tomaru Y."/>
        </authorList>
    </citation>
    <scope>NUCLEOTIDE SEQUENCE [LARGE SCALE GENOMIC DNA]</scope>
    <source>
        <strain evidence="8 9">NIES-3715</strain>
    </source>
</reference>
<evidence type="ECO:0000313" key="9">
    <source>
        <dbReference type="Proteomes" id="UP001054902"/>
    </source>
</evidence>
<dbReference type="InterPro" id="IPR027417">
    <property type="entry name" value="P-loop_NTPase"/>
</dbReference>
<feature type="compositionally biased region" description="Basic and acidic residues" evidence="5">
    <location>
        <begin position="1265"/>
        <end position="1276"/>
    </location>
</feature>
<comment type="caution">
    <text evidence="8">The sequence shown here is derived from an EMBL/GenBank/DDBJ whole genome shotgun (WGS) entry which is preliminary data.</text>
</comment>
<organism evidence="8 9">
    <name type="scientific">Chaetoceros tenuissimus</name>
    <dbReference type="NCBI Taxonomy" id="426638"/>
    <lineage>
        <taxon>Eukaryota</taxon>
        <taxon>Sar</taxon>
        <taxon>Stramenopiles</taxon>
        <taxon>Ochrophyta</taxon>
        <taxon>Bacillariophyta</taxon>
        <taxon>Coscinodiscophyceae</taxon>
        <taxon>Chaetocerotophycidae</taxon>
        <taxon>Chaetocerotales</taxon>
        <taxon>Chaetocerotaceae</taxon>
        <taxon>Chaetoceros</taxon>
    </lineage>
</organism>
<dbReference type="PANTHER" id="PTHR11361:SF148">
    <property type="entry name" value="DNA MISMATCH REPAIR PROTEIN MSH6"/>
    <property type="match status" value="1"/>
</dbReference>